<dbReference type="AlphaFoldDB" id="A0AA88HEC8"/>
<dbReference type="GO" id="GO:0003729">
    <property type="term" value="F:mRNA binding"/>
    <property type="evidence" value="ECO:0007669"/>
    <property type="project" value="TreeGrafter"/>
</dbReference>
<comment type="caution">
    <text evidence="4">The sequence shown here is derived from an EMBL/GenBank/DDBJ whole genome shotgun (WGS) entry which is preliminary data.</text>
</comment>
<dbReference type="Pfam" id="PF02854">
    <property type="entry name" value="MIF4G"/>
    <property type="match status" value="1"/>
</dbReference>
<dbReference type="EMBL" id="JAVRJZ010000020">
    <property type="protein sequence ID" value="KAK2705460.1"/>
    <property type="molecule type" value="Genomic_DNA"/>
</dbReference>
<gene>
    <name evidence="4" type="ORF">QYM36_015747</name>
</gene>
<evidence type="ECO:0000313" key="5">
    <source>
        <dbReference type="Proteomes" id="UP001187531"/>
    </source>
</evidence>
<dbReference type="Proteomes" id="UP001187531">
    <property type="component" value="Unassembled WGS sequence"/>
</dbReference>
<evidence type="ECO:0000256" key="2">
    <source>
        <dbReference type="SAM" id="MobiDB-lite"/>
    </source>
</evidence>
<dbReference type="Pfam" id="PF18694">
    <property type="entry name" value="TDP-43_N"/>
    <property type="match status" value="1"/>
</dbReference>
<dbReference type="SMART" id="SM00543">
    <property type="entry name" value="MIF4G"/>
    <property type="match status" value="1"/>
</dbReference>
<organism evidence="4 5">
    <name type="scientific">Artemia franciscana</name>
    <name type="common">Brine shrimp</name>
    <name type="synonym">Artemia sanfranciscana</name>
    <dbReference type="NCBI Taxonomy" id="6661"/>
    <lineage>
        <taxon>Eukaryota</taxon>
        <taxon>Metazoa</taxon>
        <taxon>Ecdysozoa</taxon>
        <taxon>Arthropoda</taxon>
        <taxon>Crustacea</taxon>
        <taxon>Branchiopoda</taxon>
        <taxon>Anostraca</taxon>
        <taxon>Artemiidae</taxon>
        <taxon>Artemia</taxon>
    </lineage>
</organism>
<feature type="compositionally biased region" description="Polar residues" evidence="2">
    <location>
        <begin position="231"/>
        <end position="246"/>
    </location>
</feature>
<dbReference type="EMBL" id="JAVRJZ010000020">
    <property type="protein sequence ID" value="KAK2705459.1"/>
    <property type="molecule type" value="Genomic_DNA"/>
</dbReference>
<dbReference type="GO" id="GO:0016281">
    <property type="term" value="C:eukaryotic translation initiation factor 4F complex"/>
    <property type="evidence" value="ECO:0007669"/>
    <property type="project" value="TreeGrafter"/>
</dbReference>
<dbReference type="InterPro" id="IPR041105">
    <property type="entry name" value="TDP-43_N"/>
</dbReference>
<reference evidence="4" key="1">
    <citation type="submission" date="2023-07" db="EMBL/GenBank/DDBJ databases">
        <title>Chromosome-level genome assembly of Artemia franciscana.</title>
        <authorList>
            <person name="Jo E."/>
        </authorList>
    </citation>
    <scope>NUCLEOTIDE SEQUENCE</scope>
    <source>
        <tissue evidence="4">Whole body</tissue>
    </source>
</reference>
<evidence type="ECO:0000313" key="4">
    <source>
        <dbReference type="EMBL" id="KAK2705459.1"/>
    </source>
</evidence>
<dbReference type="CDD" id="cd19609">
    <property type="entry name" value="NTD_TDP-43"/>
    <property type="match status" value="1"/>
</dbReference>
<keyword evidence="5" id="KW-1185">Reference proteome</keyword>
<evidence type="ECO:0000256" key="1">
    <source>
        <dbReference type="SAM" id="Coils"/>
    </source>
</evidence>
<name>A0AA88HEC8_ARTSF</name>
<accession>A0AA88HEC8</accession>
<dbReference type="InterPro" id="IPR016024">
    <property type="entry name" value="ARM-type_fold"/>
</dbReference>
<dbReference type="PANTHER" id="PTHR23253:SF78">
    <property type="entry name" value="EUKARYOTIC TRANSLATION INITIATION FACTOR 4G1, ISOFORM B-RELATED"/>
    <property type="match status" value="1"/>
</dbReference>
<evidence type="ECO:0000259" key="3">
    <source>
        <dbReference type="SMART" id="SM00543"/>
    </source>
</evidence>
<dbReference type="InterPro" id="IPR003890">
    <property type="entry name" value="MIF4G-like_typ-3"/>
</dbReference>
<keyword evidence="1" id="KW-0175">Coiled coil</keyword>
<proteinExistence type="predicted"/>
<dbReference type="SUPFAM" id="SSF48371">
    <property type="entry name" value="ARM repeat"/>
    <property type="match status" value="1"/>
</dbReference>
<feature type="coiled-coil region" evidence="1">
    <location>
        <begin position="567"/>
        <end position="656"/>
    </location>
</feature>
<dbReference type="PANTHER" id="PTHR23253">
    <property type="entry name" value="EUKARYOTIC TRANSLATION INITIATION FACTOR 4 GAMMA"/>
    <property type="match status" value="1"/>
</dbReference>
<dbReference type="Gene3D" id="1.25.40.180">
    <property type="match status" value="1"/>
</dbReference>
<feature type="region of interest" description="Disordered" evidence="2">
    <location>
        <begin position="230"/>
        <end position="261"/>
    </location>
</feature>
<feature type="compositionally biased region" description="Basic and acidic residues" evidence="2">
    <location>
        <begin position="251"/>
        <end position="261"/>
    </location>
</feature>
<feature type="domain" description="MIF4G" evidence="3">
    <location>
        <begin position="291"/>
        <end position="542"/>
    </location>
</feature>
<dbReference type="GO" id="GO:0003743">
    <property type="term" value="F:translation initiation factor activity"/>
    <property type="evidence" value="ECO:0007669"/>
    <property type="project" value="TreeGrafter"/>
</dbReference>
<sequence>MSFLRVEIPDSEQTIELPLEDDGTLLLTTLKSKFPNANGLTYDCGFRTEKFANVQIVKLSVTLREGKFLPLPEGWFEFTPLPNTPTYKIFCTKGTAEPDLFQFPYDGGLQSYYGKKGLLNGQDHLTKRRPRSSYHPLQRMTREPGEMKLGPTKAWSKGAGLTPMAVQTGGGRYSALLNDEGSFVSRPSATNIRLGPPRPFGYRVVPTKLQKTVQATRIFTQSVWRKKASRKSSLSQQGAADPTTEQVPFKAKSDIKGKPDRAEDEIQRKTHGIMNEFLSSGDLQNVEIAIVRQLKTLICESPKVTTVSSFMQWLFLNNFKKIDAEVKLYVLVHVLYVKAVEDQIYTPKYAEVCKLIFETEIPSASGTGIIRFREFLLDRFQQTFEKQKKFEEEIISNQKAQLEADTEEKTKKIEMELDKRKGISKHIMLGNISFFGELFKLKIVTVEIVNFYISELLKSPTEEQLECLSKFISIIGKAYEEEYDMKYQRAVAEARSSEKQIHIQLNKLDVYLDEMKKLSRREDLSSRIRFILMRVLDLKKNQWIPHREEDIFTEVGSANPKKLEVELATLKSNNARLTAALQESTANVGEWKRQLEAFKEENVALKSKLLDTETNKGDELNSGELKKEITTLRLKCDSLETKLKTKDEKVKDLSTELKDSLSVIENFKCLCEESQRNEKITRLVLSQIDAALNSIRSQIHFS</sequence>
<protein>
    <recommendedName>
        <fullName evidence="3">MIF4G domain-containing protein</fullName>
    </recommendedName>
</protein>